<dbReference type="Pfam" id="PF00593">
    <property type="entry name" value="TonB_dep_Rec_b-barrel"/>
    <property type="match status" value="1"/>
</dbReference>
<evidence type="ECO:0000256" key="6">
    <source>
        <dbReference type="ARBA" id="ARBA00023136"/>
    </source>
</evidence>
<dbReference type="InterPro" id="IPR012910">
    <property type="entry name" value="Plug_dom"/>
</dbReference>
<comment type="caution">
    <text evidence="13">The sequence shown here is derived from an EMBL/GenBank/DDBJ whole genome shotgun (WGS) entry which is preliminary data.</text>
</comment>
<gene>
    <name evidence="13" type="ORF">ACFSYS_03975</name>
</gene>
<evidence type="ECO:0000256" key="10">
    <source>
        <dbReference type="SAM" id="SignalP"/>
    </source>
</evidence>
<dbReference type="Gene3D" id="2.40.170.20">
    <property type="entry name" value="TonB-dependent receptor, beta-barrel domain"/>
    <property type="match status" value="1"/>
</dbReference>
<dbReference type="InterPro" id="IPR036942">
    <property type="entry name" value="Beta-barrel_TonB_sf"/>
</dbReference>
<evidence type="ECO:0000256" key="3">
    <source>
        <dbReference type="ARBA" id="ARBA00022452"/>
    </source>
</evidence>
<keyword evidence="14" id="KW-1185">Reference proteome</keyword>
<feature type="signal peptide" evidence="10">
    <location>
        <begin position="1"/>
        <end position="20"/>
    </location>
</feature>
<proteinExistence type="inferred from homology"/>
<evidence type="ECO:0000259" key="11">
    <source>
        <dbReference type="Pfam" id="PF00593"/>
    </source>
</evidence>
<accession>A0ABW5X1A8</accession>
<dbReference type="PROSITE" id="PS52016">
    <property type="entry name" value="TONB_DEPENDENT_REC_3"/>
    <property type="match status" value="1"/>
</dbReference>
<reference evidence="14" key="1">
    <citation type="journal article" date="2019" name="Int. J. Syst. Evol. Microbiol.">
        <title>The Global Catalogue of Microorganisms (GCM) 10K type strain sequencing project: providing services to taxonomists for standard genome sequencing and annotation.</title>
        <authorList>
            <consortium name="The Broad Institute Genomics Platform"/>
            <consortium name="The Broad Institute Genome Sequencing Center for Infectious Disease"/>
            <person name="Wu L."/>
            <person name="Ma J."/>
        </authorList>
    </citation>
    <scope>NUCLEOTIDE SEQUENCE [LARGE SCALE GENOMIC DNA]</scope>
    <source>
        <strain evidence="14">KCTC 52925</strain>
    </source>
</reference>
<dbReference type="InterPro" id="IPR023996">
    <property type="entry name" value="TonB-dep_OMP_SusC/RagA"/>
</dbReference>
<dbReference type="RefSeq" id="WP_251741912.1">
    <property type="nucleotide sequence ID" value="NZ_JBHUOJ010000008.1"/>
</dbReference>
<sequence>MKHFYLFFLSILFMNTIVSAQEKITVHGKISETDTGVPVPGANVVQKGTSNGVMTNFDGEFNIEVPTDAILTISYMGYTTKEVPVNGRTNLNIQLQTESAALEEVIIVGYGTQKKGNLTGAISTIDAEQLENRPVNNVMQALQGAAPGLLLSVGNSGGEPGSNMNISIRGVGNLQGTGAPLVVVDDIPLNDPSGLNDINPDDIESISVLKDAASSAIYGSRAAFGVILVKTKSGEGVSGHEVIYSNNFIYSTPLNRPEMMNSLDFANYFNLSATNGGGAPIFSDEVLNRIRDYLADPVNTPVTVANEAGTRWQQYTGSNANTDWFDVMYKDLVLRQQHNLSFAGNEKKLSYNVSGSFYDGPGIMNFGDDGFQRYTLNTKVSSKMTDWFTINANLRLSRGDIDRPSYDMGLYLHNIARRWPTNGVVMPNGSYSDGSEIPFLLDGGRTKTRDLNTNIGLDLVFEPIEDLKIKTSLYYRQANYNYSSHNAKVGVIEPNEEERLIRSNNSFYRYASENSYISPNLVVSYEKKINEVHNFSALAGFQQEESSYSSIGGSRNDLITDGVPSISTAVGEDNIDDSQGTYTTQGYFGRFTYNYKEKYLFELNGRYDASSRFAENSRWDFFPSLSVGYNLAKENFWNIDKVNMFKFRFSTGSIGNQNVANYLYVPRMPIRTNLWWLGSGGRPNYTLTPGLVSPDITWETVSTQNIGLDVGAFNNRLQTTVEYFIRKTDDMFGPAERYPALLGTSAPQANNASLETKGFDFSAQWKDNLGDFKYNVGVILSDAVTTVKKYRNPNNLLDNYREGQKLGEIWGFETLGLYQNQEEIDNGIDQSTMYGGVWFPGDVKYADLNGDGQIDWGDNTTDDPGDRRVIGNSTPRYQYSLNGGFDYKGFDFSMFWQGVAKRDVWAGGPYTFGAVGNQWQSAALAEHADYWSTDNPGAFLPRPTFRSAWRNQETQTRYLQNASYIRLKNATLGYNFSESIIEELSLSKLRLFITGENLLTISEISGIYDPEATGGRWGNGKIYPLQKSYSIGLNVQF</sequence>
<keyword evidence="7 8" id="KW-0998">Cell outer membrane</keyword>
<dbReference type="SUPFAM" id="SSF56935">
    <property type="entry name" value="Porins"/>
    <property type="match status" value="1"/>
</dbReference>
<dbReference type="Gene3D" id="2.60.40.1120">
    <property type="entry name" value="Carboxypeptidase-like, regulatory domain"/>
    <property type="match status" value="1"/>
</dbReference>
<evidence type="ECO:0000256" key="9">
    <source>
        <dbReference type="RuleBase" id="RU003357"/>
    </source>
</evidence>
<dbReference type="Gene3D" id="2.170.130.10">
    <property type="entry name" value="TonB-dependent receptor, plug domain"/>
    <property type="match status" value="1"/>
</dbReference>
<dbReference type="InterPro" id="IPR008969">
    <property type="entry name" value="CarboxyPept-like_regulatory"/>
</dbReference>
<dbReference type="InterPro" id="IPR023997">
    <property type="entry name" value="TonB-dep_OMP_SusC/RagA_CS"/>
</dbReference>
<dbReference type="Pfam" id="PF07715">
    <property type="entry name" value="Plug"/>
    <property type="match status" value="1"/>
</dbReference>
<protein>
    <submittedName>
        <fullName evidence="13">SusC/RagA family TonB-linked outer membrane protein</fullName>
    </submittedName>
</protein>
<feature type="domain" description="TonB-dependent receptor plug" evidence="12">
    <location>
        <begin position="117"/>
        <end position="226"/>
    </location>
</feature>
<evidence type="ECO:0000313" key="13">
    <source>
        <dbReference type="EMBL" id="MFD2832432.1"/>
    </source>
</evidence>
<dbReference type="EMBL" id="JBHUOJ010000008">
    <property type="protein sequence ID" value="MFD2832432.1"/>
    <property type="molecule type" value="Genomic_DNA"/>
</dbReference>
<dbReference type="NCBIfam" id="TIGR04057">
    <property type="entry name" value="SusC_RagA_signa"/>
    <property type="match status" value="1"/>
</dbReference>
<name>A0ABW5X1A8_9FLAO</name>
<evidence type="ECO:0000256" key="1">
    <source>
        <dbReference type="ARBA" id="ARBA00004571"/>
    </source>
</evidence>
<keyword evidence="4 8" id="KW-0812">Transmembrane</keyword>
<evidence type="ECO:0000256" key="4">
    <source>
        <dbReference type="ARBA" id="ARBA00022692"/>
    </source>
</evidence>
<feature type="chain" id="PRO_5045301017" evidence="10">
    <location>
        <begin position="21"/>
        <end position="1037"/>
    </location>
</feature>
<comment type="subcellular location">
    <subcellularLocation>
        <location evidence="1 8">Cell outer membrane</location>
        <topology evidence="1 8">Multi-pass membrane protein</topology>
    </subcellularLocation>
</comment>
<evidence type="ECO:0000313" key="14">
    <source>
        <dbReference type="Proteomes" id="UP001597438"/>
    </source>
</evidence>
<keyword evidence="2 8" id="KW-0813">Transport</keyword>
<dbReference type="SUPFAM" id="SSF49464">
    <property type="entry name" value="Carboxypeptidase regulatory domain-like"/>
    <property type="match status" value="1"/>
</dbReference>
<dbReference type="InterPro" id="IPR039426">
    <property type="entry name" value="TonB-dep_rcpt-like"/>
</dbReference>
<evidence type="ECO:0000256" key="5">
    <source>
        <dbReference type="ARBA" id="ARBA00023077"/>
    </source>
</evidence>
<keyword evidence="6 8" id="KW-0472">Membrane</keyword>
<dbReference type="InterPro" id="IPR037066">
    <property type="entry name" value="Plug_dom_sf"/>
</dbReference>
<comment type="similarity">
    <text evidence="8 9">Belongs to the TonB-dependent receptor family.</text>
</comment>
<keyword evidence="10" id="KW-0732">Signal</keyword>
<keyword evidence="3 8" id="KW-1134">Transmembrane beta strand</keyword>
<dbReference type="NCBIfam" id="TIGR04056">
    <property type="entry name" value="OMP_RagA_SusC"/>
    <property type="match status" value="1"/>
</dbReference>
<keyword evidence="5 9" id="KW-0798">TonB box</keyword>
<dbReference type="Proteomes" id="UP001597438">
    <property type="component" value="Unassembled WGS sequence"/>
</dbReference>
<feature type="domain" description="TonB-dependent receptor-like beta-barrel" evidence="11">
    <location>
        <begin position="400"/>
        <end position="998"/>
    </location>
</feature>
<evidence type="ECO:0000256" key="7">
    <source>
        <dbReference type="ARBA" id="ARBA00023237"/>
    </source>
</evidence>
<evidence type="ECO:0000256" key="8">
    <source>
        <dbReference type="PROSITE-ProRule" id="PRU01360"/>
    </source>
</evidence>
<dbReference type="Pfam" id="PF13715">
    <property type="entry name" value="CarbopepD_reg_2"/>
    <property type="match status" value="1"/>
</dbReference>
<evidence type="ECO:0000256" key="2">
    <source>
        <dbReference type="ARBA" id="ARBA00022448"/>
    </source>
</evidence>
<dbReference type="InterPro" id="IPR000531">
    <property type="entry name" value="Beta-barrel_TonB"/>
</dbReference>
<organism evidence="13 14">
    <name type="scientific">Christiangramia antarctica</name>
    <dbReference type="NCBI Taxonomy" id="2058158"/>
    <lineage>
        <taxon>Bacteria</taxon>
        <taxon>Pseudomonadati</taxon>
        <taxon>Bacteroidota</taxon>
        <taxon>Flavobacteriia</taxon>
        <taxon>Flavobacteriales</taxon>
        <taxon>Flavobacteriaceae</taxon>
        <taxon>Christiangramia</taxon>
    </lineage>
</organism>
<evidence type="ECO:0000259" key="12">
    <source>
        <dbReference type="Pfam" id="PF07715"/>
    </source>
</evidence>